<evidence type="ECO:0000313" key="2">
    <source>
        <dbReference type="Proteomes" id="UP000799118"/>
    </source>
</evidence>
<dbReference type="Proteomes" id="UP000799118">
    <property type="component" value="Unassembled WGS sequence"/>
</dbReference>
<organism evidence="1 2">
    <name type="scientific">Gymnopus androsaceus JB14</name>
    <dbReference type="NCBI Taxonomy" id="1447944"/>
    <lineage>
        <taxon>Eukaryota</taxon>
        <taxon>Fungi</taxon>
        <taxon>Dikarya</taxon>
        <taxon>Basidiomycota</taxon>
        <taxon>Agaricomycotina</taxon>
        <taxon>Agaricomycetes</taxon>
        <taxon>Agaricomycetidae</taxon>
        <taxon>Agaricales</taxon>
        <taxon>Marasmiineae</taxon>
        <taxon>Omphalotaceae</taxon>
        <taxon>Gymnopus</taxon>
    </lineage>
</organism>
<dbReference type="EMBL" id="ML769791">
    <property type="protein sequence ID" value="KAE9387595.1"/>
    <property type="molecule type" value="Genomic_DNA"/>
</dbReference>
<keyword evidence="2" id="KW-1185">Reference proteome</keyword>
<accession>A0A6A4GQR9</accession>
<proteinExistence type="predicted"/>
<reference evidence="1" key="1">
    <citation type="journal article" date="2019" name="Environ. Microbiol.">
        <title>Fungal ecological strategies reflected in gene transcription - a case study of two litter decomposers.</title>
        <authorList>
            <person name="Barbi F."/>
            <person name="Kohler A."/>
            <person name="Barry K."/>
            <person name="Baskaran P."/>
            <person name="Daum C."/>
            <person name="Fauchery L."/>
            <person name="Ihrmark K."/>
            <person name="Kuo A."/>
            <person name="LaButti K."/>
            <person name="Lipzen A."/>
            <person name="Morin E."/>
            <person name="Grigoriev I.V."/>
            <person name="Henrissat B."/>
            <person name="Lindahl B."/>
            <person name="Martin F."/>
        </authorList>
    </citation>
    <scope>NUCLEOTIDE SEQUENCE</scope>
    <source>
        <strain evidence="1">JB14</strain>
    </source>
</reference>
<dbReference type="AlphaFoldDB" id="A0A6A4GQR9"/>
<protein>
    <submittedName>
        <fullName evidence="1">Uncharacterized protein</fullName>
    </submittedName>
</protein>
<evidence type="ECO:0000313" key="1">
    <source>
        <dbReference type="EMBL" id="KAE9387595.1"/>
    </source>
</evidence>
<name>A0A6A4GQR9_9AGAR</name>
<sequence>MDSFSTIHAISTSTTMPSSITVPDANFGNPHFPLSNVHLHLLLHGVAYIVASAEGRVVLSGYNVPGERDHRLWRIIDWLGRRSRTQDLRALPRILTIFSDALKVWVSPSTVYFCPKESLRFVAQAPTVIGSGSTGHPLTAWLPYAGQHSFALTL</sequence>
<gene>
    <name evidence="1" type="ORF">BT96DRAFT_1004972</name>
</gene>